<protein>
    <submittedName>
        <fullName evidence="3">Uncharacterized protein</fullName>
    </submittedName>
</protein>
<dbReference type="InterPro" id="IPR053018">
    <property type="entry name" value="Elsinochrome_Biosynth-Asso"/>
</dbReference>
<dbReference type="GeneID" id="43606326"/>
<keyword evidence="4" id="KW-1185">Reference proteome</keyword>
<name>A0A7J6IUM2_COLFN</name>
<gene>
    <name evidence="3" type="ORF">CGGC5_v010740</name>
</gene>
<reference evidence="3 4" key="2">
    <citation type="submission" date="2020-04" db="EMBL/GenBank/DDBJ databases">
        <title>Genome sequencing and assembly of multiple isolates from the Colletotrichum gloeosporioides species complex.</title>
        <authorList>
            <person name="Gan P."/>
            <person name="Shirasu K."/>
        </authorList>
    </citation>
    <scope>NUCLEOTIDE SEQUENCE [LARGE SCALE GENOMIC DNA]</scope>
    <source>
        <strain evidence="3 4">Nara gc5</strain>
    </source>
</reference>
<accession>A0A7J6IUM2</accession>
<keyword evidence="2" id="KW-0812">Transmembrane</keyword>
<feature type="transmembrane region" description="Helical" evidence="2">
    <location>
        <begin position="153"/>
        <end position="172"/>
    </location>
</feature>
<dbReference type="OrthoDB" id="4850108at2759"/>
<organism evidence="3 4">
    <name type="scientific">Colletotrichum fructicola (strain Nara gc5)</name>
    <name type="common">Anthracnose fungus</name>
    <name type="synonym">Colletotrichum gloeosporioides (strain Nara gc5)</name>
    <dbReference type="NCBI Taxonomy" id="1213859"/>
    <lineage>
        <taxon>Eukaryota</taxon>
        <taxon>Fungi</taxon>
        <taxon>Dikarya</taxon>
        <taxon>Ascomycota</taxon>
        <taxon>Pezizomycotina</taxon>
        <taxon>Sordariomycetes</taxon>
        <taxon>Hypocreomycetidae</taxon>
        <taxon>Glomerellales</taxon>
        <taxon>Glomerellaceae</taxon>
        <taxon>Colletotrichum</taxon>
        <taxon>Colletotrichum gloeosporioides species complex</taxon>
    </lineage>
</organism>
<dbReference type="AlphaFoldDB" id="A0A7J6IUM2"/>
<evidence type="ECO:0000256" key="1">
    <source>
        <dbReference type="SAM" id="MobiDB-lite"/>
    </source>
</evidence>
<dbReference type="InParanoid" id="A0A7J6IUM2"/>
<proteinExistence type="predicted"/>
<dbReference type="RefSeq" id="XP_066008187.1">
    <property type="nucleotide sequence ID" value="XM_066152410.1"/>
</dbReference>
<evidence type="ECO:0000313" key="3">
    <source>
        <dbReference type="EMBL" id="KAF4480813.1"/>
    </source>
</evidence>
<evidence type="ECO:0000256" key="2">
    <source>
        <dbReference type="SAM" id="Phobius"/>
    </source>
</evidence>
<sequence length="187" mass="21184">MAANLAYGETSEDSTSENSTCNRSCSRNTLEPNSDVGGVGVLIGFVATAWLVVLLVIIRYCLAFDPTADPLANSERDRKRTSRHAFKPNPVDVKTIDMFSGLRRRLGHHSHWHMALTKMFLTLCDVQILTGFGLLFSSFVGLTCYMSAYHWQIISYLAWFSNLTHAACLTALREYLYHHKMERNFLQ</sequence>
<dbReference type="PANTHER" id="PTHR37577:SF1">
    <property type="entry name" value="INTEGRAL MEMBRANE PROTEIN"/>
    <property type="match status" value="1"/>
</dbReference>
<keyword evidence="2" id="KW-0472">Membrane</keyword>
<dbReference type="EMBL" id="ANPB02000006">
    <property type="protein sequence ID" value="KAF4480813.1"/>
    <property type="molecule type" value="Genomic_DNA"/>
</dbReference>
<evidence type="ECO:0000313" key="4">
    <source>
        <dbReference type="Proteomes" id="UP000011096"/>
    </source>
</evidence>
<dbReference type="Proteomes" id="UP000011096">
    <property type="component" value="Unassembled WGS sequence"/>
</dbReference>
<dbReference type="PANTHER" id="PTHR37577">
    <property type="entry name" value="INTEGRAL MEMBRANE PROTEIN"/>
    <property type="match status" value="1"/>
</dbReference>
<feature type="transmembrane region" description="Helical" evidence="2">
    <location>
        <begin position="120"/>
        <end position="141"/>
    </location>
</feature>
<feature type="region of interest" description="Disordered" evidence="1">
    <location>
        <begin position="1"/>
        <end position="26"/>
    </location>
</feature>
<feature type="transmembrane region" description="Helical" evidence="2">
    <location>
        <begin position="36"/>
        <end position="58"/>
    </location>
</feature>
<keyword evidence="2" id="KW-1133">Transmembrane helix</keyword>
<comment type="caution">
    <text evidence="3">The sequence shown here is derived from an EMBL/GenBank/DDBJ whole genome shotgun (WGS) entry which is preliminary data.</text>
</comment>
<reference evidence="3 4" key="1">
    <citation type="submission" date="2012-08" db="EMBL/GenBank/DDBJ databases">
        <authorList>
            <person name="Gan P.H.P."/>
            <person name="Ikeda K."/>
            <person name="Irieda H."/>
            <person name="Narusaka M."/>
            <person name="O'Connell R.J."/>
            <person name="Narusaka Y."/>
            <person name="Takano Y."/>
            <person name="Kubo Y."/>
            <person name="Shirasu K."/>
        </authorList>
    </citation>
    <scope>NUCLEOTIDE SEQUENCE [LARGE SCALE GENOMIC DNA]</scope>
    <source>
        <strain evidence="3 4">Nara gc5</strain>
    </source>
</reference>